<dbReference type="Gene3D" id="2.150.10.10">
    <property type="entry name" value="Serralysin-like metalloprotease, C-terminal"/>
    <property type="match status" value="1"/>
</dbReference>
<gene>
    <name evidence="1" type="ORF">GJW-30_1_02259</name>
</gene>
<reference evidence="1 2" key="1">
    <citation type="submission" date="2015-08" db="EMBL/GenBank/DDBJ databases">
        <title>Investigation of the bacterial diversity of lava forest soil.</title>
        <authorList>
            <person name="Lee J.S."/>
        </authorList>
    </citation>
    <scope>NUCLEOTIDE SEQUENCE [LARGE SCALE GENOMIC DNA]</scope>
    <source>
        <strain evidence="1 2">GJW-30</strain>
    </source>
</reference>
<evidence type="ECO:0000313" key="2">
    <source>
        <dbReference type="Proteomes" id="UP000236884"/>
    </source>
</evidence>
<name>A0A0S3PV75_9BRAD</name>
<evidence type="ECO:0008006" key="3">
    <source>
        <dbReference type="Google" id="ProtNLM"/>
    </source>
</evidence>
<dbReference type="KEGG" id="vgo:GJW-30_1_02259"/>
<dbReference type="InterPro" id="IPR011049">
    <property type="entry name" value="Serralysin-like_metalloprot_C"/>
</dbReference>
<dbReference type="SUPFAM" id="SSF51120">
    <property type="entry name" value="beta-Roll"/>
    <property type="match status" value="1"/>
</dbReference>
<dbReference type="Proteomes" id="UP000236884">
    <property type="component" value="Chromosome"/>
</dbReference>
<organism evidence="1 2">
    <name type="scientific">Variibacter gotjawalensis</name>
    <dbReference type="NCBI Taxonomy" id="1333996"/>
    <lineage>
        <taxon>Bacteria</taxon>
        <taxon>Pseudomonadati</taxon>
        <taxon>Pseudomonadota</taxon>
        <taxon>Alphaproteobacteria</taxon>
        <taxon>Hyphomicrobiales</taxon>
        <taxon>Nitrobacteraceae</taxon>
        <taxon>Variibacter</taxon>
    </lineage>
</organism>
<dbReference type="EMBL" id="AP014946">
    <property type="protein sequence ID" value="BAT59726.1"/>
    <property type="molecule type" value="Genomic_DNA"/>
</dbReference>
<dbReference type="AlphaFoldDB" id="A0A0S3PV75"/>
<protein>
    <recommendedName>
        <fullName evidence="3">Serralysin</fullName>
    </recommendedName>
</protein>
<proteinExistence type="predicted"/>
<evidence type="ECO:0000313" key="1">
    <source>
        <dbReference type="EMBL" id="BAT59726.1"/>
    </source>
</evidence>
<sequence length="138" mass="15186">MSWVAYLNAGNSRESVVSAFSESVEHISLKNAALQSFIEITAWQWNDKLDAGTGSNTLIGGLGADDFVFDANSPSVNHIYGFDQYDQAQFANFGYMSDGNALFHMTQIGRDVVFNDHGVTVFFHDKSLAAITAHDWVI</sequence>
<keyword evidence="2" id="KW-1185">Reference proteome</keyword>
<accession>A0A0S3PV75</accession>